<keyword evidence="1" id="KW-1133">Transmembrane helix</keyword>
<evidence type="ECO:0000256" key="1">
    <source>
        <dbReference type="SAM" id="Phobius"/>
    </source>
</evidence>
<dbReference type="EMBL" id="PKMF04000058">
    <property type="protein sequence ID" value="KAK7854184.1"/>
    <property type="molecule type" value="Genomic_DNA"/>
</dbReference>
<evidence type="ECO:0000313" key="3">
    <source>
        <dbReference type="Proteomes" id="UP000237347"/>
    </source>
</evidence>
<name>A0AAW0LRU3_QUESU</name>
<dbReference type="AlphaFoldDB" id="A0AAW0LRU3"/>
<proteinExistence type="predicted"/>
<reference evidence="2 3" key="1">
    <citation type="journal article" date="2018" name="Sci. Data">
        <title>The draft genome sequence of cork oak.</title>
        <authorList>
            <person name="Ramos A.M."/>
            <person name="Usie A."/>
            <person name="Barbosa P."/>
            <person name="Barros P.M."/>
            <person name="Capote T."/>
            <person name="Chaves I."/>
            <person name="Simoes F."/>
            <person name="Abreu I."/>
            <person name="Carrasquinho I."/>
            <person name="Faro C."/>
            <person name="Guimaraes J.B."/>
            <person name="Mendonca D."/>
            <person name="Nobrega F."/>
            <person name="Rodrigues L."/>
            <person name="Saibo N.J.M."/>
            <person name="Varela M.C."/>
            <person name="Egas C."/>
            <person name="Matos J."/>
            <person name="Miguel C.M."/>
            <person name="Oliveira M.M."/>
            <person name="Ricardo C.P."/>
            <person name="Goncalves S."/>
        </authorList>
    </citation>
    <scope>NUCLEOTIDE SEQUENCE [LARGE SCALE GENOMIC DNA]</scope>
    <source>
        <strain evidence="3">cv. HL8</strain>
    </source>
</reference>
<comment type="caution">
    <text evidence="2">The sequence shown here is derived from an EMBL/GenBank/DDBJ whole genome shotgun (WGS) entry which is preliminary data.</text>
</comment>
<protein>
    <submittedName>
        <fullName evidence="2">Uncharacterized protein</fullName>
    </submittedName>
</protein>
<evidence type="ECO:0000313" key="2">
    <source>
        <dbReference type="EMBL" id="KAK7854184.1"/>
    </source>
</evidence>
<gene>
    <name evidence="2" type="ORF">CFP56_033481</name>
</gene>
<organism evidence="2 3">
    <name type="scientific">Quercus suber</name>
    <name type="common">Cork oak</name>
    <dbReference type="NCBI Taxonomy" id="58331"/>
    <lineage>
        <taxon>Eukaryota</taxon>
        <taxon>Viridiplantae</taxon>
        <taxon>Streptophyta</taxon>
        <taxon>Embryophyta</taxon>
        <taxon>Tracheophyta</taxon>
        <taxon>Spermatophyta</taxon>
        <taxon>Magnoliopsida</taxon>
        <taxon>eudicotyledons</taxon>
        <taxon>Gunneridae</taxon>
        <taxon>Pentapetalae</taxon>
        <taxon>rosids</taxon>
        <taxon>fabids</taxon>
        <taxon>Fagales</taxon>
        <taxon>Fagaceae</taxon>
        <taxon>Quercus</taxon>
    </lineage>
</organism>
<keyword evidence="1" id="KW-0472">Membrane</keyword>
<dbReference type="Proteomes" id="UP000237347">
    <property type="component" value="Unassembled WGS sequence"/>
</dbReference>
<accession>A0AAW0LRU3</accession>
<keyword evidence="1" id="KW-0812">Transmembrane</keyword>
<sequence length="95" mass="10150">MPLVTELEGSLIVLIFKIDAISTALLLGLYSNEKIEVFNKVMVSYAMADATKDRIVCKATGRAGYIKLFKFAVISLATGGGNSTSAKSERTSGQD</sequence>
<feature type="transmembrane region" description="Helical" evidence="1">
    <location>
        <begin position="12"/>
        <end position="30"/>
    </location>
</feature>
<keyword evidence="3" id="KW-1185">Reference proteome</keyword>